<dbReference type="Gene3D" id="3.40.50.880">
    <property type="match status" value="1"/>
</dbReference>
<dbReference type="AlphaFoldDB" id="X1AWC6"/>
<proteinExistence type="predicted"/>
<comment type="caution">
    <text evidence="2">The sequence shown here is derived from an EMBL/GenBank/DDBJ whole genome shotgun (WGS) entry which is preliminary data.</text>
</comment>
<feature type="domain" description="IFT52 GIFT" evidence="1">
    <location>
        <begin position="49"/>
        <end position="126"/>
    </location>
</feature>
<gene>
    <name evidence="2" type="ORF">S01H4_33007</name>
</gene>
<dbReference type="EMBL" id="BART01017320">
    <property type="protein sequence ID" value="GAG76478.1"/>
    <property type="molecule type" value="Genomic_DNA"/>
</dbReference>
<dbReference type="InterPro" id="IPR029062">
    <property type="entry name" value="Class_I_gatase-like"/>
</dbReference>
<sequence>MTGEVIIGLDYSHGNILTLEASSFTEFTQFLFTSGYKIGKIESGFNSITELRKYRTIIISTPKNTNLKTNEIENLKKYVKGGGSLLITSSSGGDYGNNTNLNELTRNFGFEFAPDEVNDSVNYVTLQKRPLISNFKPHVITEQIKKIVFSSSCSTQILDFLEDEKNIKVDGIVISGLNCWHRIYNGEDWIEEDSPKIPLLVAAEYYAGKV</sequence>
<protein>
    <recommendedName>
        <fullName evidence="1">IFT52 GIFT domain-containing protein</fullName>
    </recommendedName>
</protein>
<reference evidence="2" key="1">
    <citation type="journal article" date="2014" name="Front. Microbiol.">
        <title>High frequency of phylogenetically diverse reductive dehalogenase-homologous genes in deep subseafloor sedimentary metagenomes.</title>
        <authorList>
            <person name="Kawai M."/>
            <person name="Futagami T."/>
            <person name="Toyoda A."/>
            <person name="Takaki Y."/>
            <person name="Nishi S."/>
            <person name="Hori S."/>
            <person name="Arai W."/>
            <person name="Tsubouchi T."/>
            <person name="Morono Y."/>
            <person name="Uchiyama I."/>
            <person name="Ito T."/>
            <person name="Fujiyama A."/>
            <person name="Inagaki F."/>
            <person name="Takami H."/>
        </authorList>
    </citation>
    <scope>NUCLEOTIDE SEQUENCE</scope>
    <source>
        <strain evidence="2">Expedition CK06-06</strain>
    </source>
</reference>
<accession>X1AWC6</accession>
<organism evidence="2">
    <name type="scientific">marine sediment metagenome</name>
    <dbReference type="NCBI Taxonomy" id="412755"/>
    <lineage>
        <taxon>unclassified sequences</taxon>
        <taxon>metagenomes</taxon>
        <taxon>ecological metagenomes</taxon>
    </lineage>
</organism>
<evidence type="ECO:0000313" key="2">
    <source>
        <dbReference type="EMBL" id="GAG76478.1"/>
    </source>
</evidence>
<dbReference type="InterPro" id="IPR055458">
    <property type="entry name" value="IFT52_GIFT"/>
</dbReference>
<dbReference type="Pfam" id="PF23355">
    <property type="entry name" value="IFT52_GIFT"/>
    <property type="match status" value="1"/>
</dbReference>
<name>X1AWC6_9ZZZZ</name>
<feature type="non-terminal residue" evidence="2">
    <location>
        <position position="210"/>
    </location>
</feature>
<evidence type="ECO:0000259" key="1">
    <source>
        <dbReference type="Pfam" id="PF23355"/>
    </source>
</evidence>
<dbReference type="SUPFAM" id="SSF52317">
    <property type="entry name" value="Class I glutamine amidotransferase-like"/>
    <property type="match status" value="1"/>
</dbReference>